<dbReference type="AlphaFoldDB" id="A0A8C9HRF4"/>
<reference evidence="1" key="2">
    <citation type="submission" date="2025-09" db="UniProtKB">
        <authorList>
            <consortium name="Ensembl"/>
        </authorList>
    </citation>
    <scope>IDENTIFICATION</scope>
</reference>
<dbReference type="Ensembl" id="ENSPTET00000036180.1">
    <property type="protein sequence ID" value="ENSPTEP00000025585.1"/>
    <property type="gene ID" value="ENSPTEG00000025854.1"/>
</dbReference>
<protein>
    <submittedName>
        <fullName evidence="1">Uncharacterized protein</fullName>
    </submittedName>
</protein>
<sequence>MQTTIFATYPESSLEPKSKETNTIDNKKIKTKYFGVFSNLKYEDIFSSWNLVLNLFYTIS</sequence>
<organism evidence="1 2">
    <name type="scientific">Piliocolobus tephrosceles</name>
    <name type="common">Ugandan red Colobus</name>
    <dbReference type="NCBI Taxonomy" id="591936"/>
    <lineage>
        <taxon>Eukaryota</taxon>
        <taxon>Metazoa</taxon>
        <taxon>Chordata</taxon>
        <taxon>Craniata</taxon>
        <taxon>Vertebrata</taxon>
        <taxon>Euteleostomi</taxon>
        <taxon>Mammalia</taxon>
        <taxon>Eutheria</taxon>
        <taxon>Euarchontoglires</taxon>
        <taxon>Primates</taxon>
        <taxon>Haplorrhini</taxon>
        <taxon>Catarrhini</taxon>
        <taxon>Cercopithecidae</taxon>
        <taxon>Colobinae</taxon>
        <taxon>Piliocolobus</taxon>
    </lineage>
</organism>
<evidence type="ECO:0000313" key="2">
    <source>
        <dbReference type="Proteomes" id="UP000694416"/>
    </source>
</evidence>
<reference evidence="1" key="1">
    <citation type="submission" date="2025-08" db="UniProtKB">
        <authorList>
            <consortium name="Ensembl"/>
        </authorList>
    </citation>
    <scope>IDENTIFICATION</scope>
</reference>
<accession>A0A8C9HRF4</accession>
<evidence type="ECO:0000313" key="1">
    <source>
        <dbReference type="Ensembl" id="ENSPTEP00000025585.1"/>
    </source>
</evidence>
<proteinExistence type="predicted"/>
<name>A0A8C9HRF4_9PRIM</name>
<keyword evidence="2" id="KW-1185">Reference proteome</keyword>
<dbReference type="Proteomes" id="UP000694416">
    <property type="component" value="Unplaced"/>
</dbReference>